<dbReference type="GO" id="GO:0005739">
    <property type="term" value="C:mitochondrion"/>
    <property type="evidence" value="ECO:0007669"/>
    <property type="project" value="TreeGrafter"/>
</dbReference>
<feature type="binding site" evidence="7">
    <location>
        <begin position="11"/>
        <end position="19"/>
    </location>
    <ligand>
        <name>ATP</name>
        <dbReference type="ChEBI" id="CHEBI:30616"/>
    </ligand>
</feature>
<evidence type="ECO:0000256" key="1">
    <source>
        <dbReference type="ARBA" id="ARBA00007420"/>
    </source>
</evidence>
<reference evidence="9" key="2">
    <citation type="submission" date="2022-08" db="EMBL/GenBank/DDBJ databases">
        <title>Novel sulphate-reducing endosymbionts in the free-living metamonad Anaeramoeba.</title>
        <authorList>
            <person name="Jerlstrom-Hultqvist J."/>
            <person name="Cepicka I."/>
            <person name="Gallot-Lavallee L."/>
            <person name="Salas-Leiva D."/>
            <person name="Curtis B.A."/>
            <person name="Zahonova K."/>
            <person name="Pipaliya S."/>
            <person name="Dacks J."/>
            <person name="Roger A.J."/>
        </authorList>
    </citation>
    <scope>NUCLEOTIDE SEQUENCE</scope>
    <source>
        <strain evidence="9">Busselton2</strain>
    </source>
</reference>
<dbReference type="PANTHER" id="PTHR10513">
    <property type="entry name" value="DEOXYNUCLEOSIDE KINASE"/>
    <property type="match status" value="1"/>
</dbReference>
<accession>A0AAV7YCC6</accession>
<gene>
    <name evidence="9" type="ORF">M0812_26126</name>
    <name evidence="10" type="ORF">M0813_07183</name>
</gene>
<dbReference type="FunFam" id="3.40.50.300:FF:000659">
    <property type="entry name" value="Deoxyguanosine kinase"/>
    <property type="match status" value="1"/>
</dbReference>
<reference evidence="10" key="1">
    <citation type="submission" date="2022-08" db="EMBL/GenBank/DDBJ databases">
        <title>Novel sulfate-reducing endosymbionts in the free-living metamonad Anaeramoeba.</title>
        <authorList>
            <person name="Jerlstrom-Hultqvist J."/>
            <person name="Cepicka I."/>
            <person name="Gallot-Lavallee L."/>
            <person name="Salas-Leiva D."/>
            <person name="Curtis B.A."/>
            <person name="Zahonova K."/>
            <person name="Pipaliya S."/>
            <person name="Dacks J."/>
            <person name="Roger A.J."/>
        </authorList>
    </citation>
    <scope>NUCLEOTIDE SEQUENCE</scope>
    <source>
        <strain evidence="10">Schooner1</strain>
    </source>
</reference>
<feature type="active site" description="Proton acceptor" evidence="6">
    <location>
        <position position="82"/>
    </location>
</feature>
<dbReference type="Proteomes" id="UP001150062">
    <property type="component" value="Unassembled WGS sequence"/>
</dbReference>
<dbReference type="AlphaFoldDB" id="A0AAV7YCC6"/>
<feature type="domain" description="Deoxynucleoside kinase" evidence="8">
    <location>
        <begin position="7"/>
        <end position="183"/>
    </location>
</feature>
<keyword evidence="3 7" id="KW-0547">Nucleotide-binding</keyword>
<evidence type="ECO:0000256" key="2">
    <source>
        <dbReference type="ARBA" id="ARBA00022679"/>
    </source>
</evidence>
<feature type="binding site" evidence="7">
    <location>
        <begin position="139"/>
        <end position="143"/>
    </location>
    <ligand>
        <name>ATP</name>
        <dbReference type="ChEBI" id="CHEBI:30616"/>
    </ligand>
</feature>
<dbReference type="GO" id="GO:0005524">
    <property type="term" value="F:ATP binding"/>
    <property type="evidence" value="ECO:0007669"/>
    <property type="project" value="UniProtKB-KW"/>
</dbReference>
<comment type="similarity">
    <text evidence="1">Belongs to the DCK/DGK family.</text>
</comment>
<organism evidence="9 11">
    <name type="scientific">Anaeramoeba flamelloides</name>
    <dbReference type="NCBI Taxonomy" id="1746091"/>
    <lineage>
        <taxon>Eukaryota</taxon>
        <taxon>Metamonada</taxon>
        <taxon>Anaeramoebidae</taxon>
        <taxon>Anaeramoeba</taxon>
    </lineage>
</organism>
<keyword evidence="5 7" id="KW-0067">ATP-binding</keyword>
<sequence length="222" mass="26064">MSENLFLAISGLIGAGKTTLATALGVVTRLKVFYEPVVQNAFLEDFFRDMKRYSFPLQIYLLNNRFRQQQQIIWSGQGGIVDRSIYEDAIFCKVLYEDGMMEDREYETYVNLFNNMSNFIRKPDFIVHLDVSPEQSLERIKKRSRNMESTISLDYLKKLHNGYEDFIGKISKTIPVLRIDWKKYGSPIEMAQVIKEKHESLKQIIDVNLEVEMKRISQKKKK</sequence>
<dbReference type="SUPFAM" id="SSF52540">
    <property type="entry name" value="P-loop containing nucleoside triphosphate hydrolases"/>
    <property type="match status" value="1"/>
</dbReference>
<dbReference type="Pfam" id="PF01712">
    <property type="entry name" value="dNK"/>
    <property type="match status" value="1"/>
</dbReference>
<evidence type="ECO:0000313" key="9">
    <source>
        <dbReference type="EMBL" id="KAJ3426560.1"/>
    </source>
</evidence>
<evidence type="ECO:0000256" key="4">
    <source>
        <dbReference type="ARBA" id="ARBA00022777"/>
    </source>
</evidence>
<dbReference type="InterPro" id="IPR002624">
    <property type="entry name" value="DCK/DGK"/>
</dbReference>
<dbReference type="InterPro" id="IPR027417">
    <property type="entry name" value="P-loop_NTPase"/>
</dbReference>
<dbReference type="Proteomes" id="UP001146793">
    <property type="component" value="Unassembled WGS sequence"/>
</dbReference>
<evidence type="ECO:0000313" key="10">
    <source>
        <dbReference type="EMBL" id="KAJ6229962.1"/>
    </source>
</evidence>
<protein>
    <submittedName>
        <fullName evidence="9">Deoxyadenosine/deoxycytidine kinase</fullName>
    </submittedName>
</protein>
<keyword evidence="2" id="KW-0808">Transferase</keyword>
<evidence type="ECO:0000313" key="12">
    <source>
        <dbReference type="Proteomes" id="UP001150062"/>
    </source>
</evidence>
<dbReference type="EMBL" id="JAOAOG010000315">
    <property type="protein sequence ID" value="KAJ6229962.1"/>
    <property type="molecule type" value="Genomic_DNA"/>
</dbReference>
<evidence type="ECO:0000256" key="7">
    <source>
        <dbReference type="PIRSR" id="PIRSR000705-3"/>
    </source>
</evidence>
<dbReference type="EMBL" id="JANTQA010000063">
    <property type="protein sequence ID" value="KAJ3426560.1"/>
    <property type="molecule type" value="Genomic_DNA"/>
</dbReference>
<dbReference type="InterPro" id="IPR031314">
    <property type="entry name" value="DNK_dom"/>
</dbReference>
<evidence type="ECO:0000256" key="3">
    <source>
        <dbReference type="ARBA" id="ARBA00022741"/>
    </source>
</evidence>
<dbReference type="CDD" id="cd01673">
    <property type="entry name" value="dNK"/>
    <property type="match status" value="1"/>
</dbReference>
<evidence type="ECO:0000259" key="8">
    <source>
        <dbReference type="Pfam" id="PF01712"/>
    </source>
</evidence>
<dbReference type="InterPro" id="IPR050566">
    <property type="entry name" value="Deoxyribonucleoside_kinase"/>
</dbReference>
<keyword evidence="12" id="KW-1185">Reference proteome</keyword>
<dbReference type="PIRSF" id="PIRSF000705">
    <property type="entry name" value="DNK"/>
    <property type="match status" value="1"/>
</dbReference>
<keyword evidence="4 9" id="KW-0418">Kinase</keyword>
<proteinExistence type="inferred from homology"/>
<dbReference type="PANTHER" id="PTHR10513:SF35">
    <property type="entry name" value="DEOXYADENOSINE KINASE"/>
    <property type="match status" value="1"/>
</dbReference>
<evidence type="ECO:0000313" key="11">
    <source>
        <dbReference type="Proteomes" id="UP001146793"/>
    </source>
</evidence>
<evidence type="ECO:0000256" key="6">
    <source>
        <dbReference type="PIRSR" id="PIRSR000705-1"/>
    </source>
</evidence>
<name>A0AAV7YCC6_9EUKA</name>
<comment type="caution">
    <text evidence="9">The sequence shown here is derived from an EMBL/GenBank/DDBJ whole genome shotgun (WGS) entry which is preliminary data.</text>
</comment>
<dbReference type="GO" id="GO:0019136">
    <property type="term" value="F:deoxynucleoside kinase activity"/>
    <property type="evidence" value="ECO:0007669"/>
    <property type="project" value="InterPro"/>
</dbReference>
<evidence type="ECO:0000256" key="5">
    <source>
        <dbReference type="ARBA" id="ARBA00022840"/>
    </source>
</evidence>
<dbReference type="Gene3D" id="3.40.50.300">
    <property type="entry name" value="P-loop containing nucleotide triphosphate hydrolases"/>
    <property type="match status" value="1"/>
</dbReference>